<comment type="caution">
    <text evidence="3">The sequence shown here is derived from an EMBL/GenBank/DDBJ whole genome shotgun (WGS) entry which is preliminary data.</text>
</comment>
<feature type="transmembrane region" description="Helical" evidence="2">
    <location>
        <begin position="24"/>
        <end position="45"/>
    </location>
</feature>
<organism evidence="3 4">
    <name type="scientific">Skeletonema marinoi</name>
    <dbReference type="NCBI Taxonomy" id="267567"/>
    <lineage>
        <taxon>Eukaryota</taxon>
        <taxon>Sar</taxon>
        <taxon>Stramenopiles</taxon>
        <taxon>Ochrophyta</taxon>
        <taxon>Bacillariophyta</taxon>
        <taxon>Coscinodiscophyceae</taxon>
        <taxon>Thalassiosirophycidae</taxon>
        <taxon>Thalassiosirales</taxon>
        <taxon>Skeletonemataceae</taxon>
        <taxon>Skeletonema</taxon>
        <taxon>Skeletonema marinoi-dohrnii complex</taxon>
    </lineage>
</organism>
<feature type="region of interest" description="Disordered" evidence="1">
    <location>
        <begin position="55"/>
        <end position="78"/>
    </location>
</feature>
<evidence type="ECO:0000256" key="2">
    <source>
        <dbReference type="SAM" id="Phobius"/>
    </source>
</evidence>
<keyword evidence="2" id="KW-1133">Transmembrane helix</keyword>
<keyword evidence="4" id="KW-1185">Reference proteome</keyword>
<proteinExistence type="predicted"/>
<dbReference type="EMBL" id="JATAAI010000001">
    <property type="protein sequence ID" value="KAK1748203.1"/>
    <property type="molecule type" value="Genomic_DNA"/>
</dbReference>
<protein>
    <submittedName>
        <fullName evidence="3">Uncharacterized protein</fullName>
    </submittedName>
</protein>
<sequence>MTVGIATQQLNNPLMGRCRKRNILVLRSLTLLLLALRMWLPMTYFGGGRMVSHPNTNQNQQYSHQNQKAARLEASKSNSTSTISSAVTELPSAFMIRPNLTFAWYRGGSILETFHSFVPLPNNAGYQVIYKVNKKDKTLPSGRAQSIETMQLSPTFERNETTRKILGASSFVNSGGKVQGQSGLSDPRAFFWNNSAYALAWRINRKDHDNFLYNLGTGEEFPLNHCIRGYRGKNWVPLVYHEQLYIVHRLSPHLMYFKYDAHNGCQEPSKNEENKTSIDEWRGGSNFVPFGPTSMIAFGHRTINGNTHVPYLIHVDMNVETNEIQSTRARKRQLLLTQDKKKNWSGILDPTSLWWDEDGKLWMGTTRTSGSWKKCYFKDRDECVFNMTIYEVELKYDTDTDTRISTT</sequence>
<evidence type="ECO:0000313" key="3">
    <source>
        <dbReference type="EMBL" id="KAK1748203.1"/>
    </source>
</evidence>
<name>A0AAD8YLI0_9STRA</name>
<accession>A0AAD8YLI0</accession>
<reference evidence="3" key="1">
    <citation type="submission" date="2023-06" db="EMBL/GenBank/DDBJ databases">
        <title>Survivors Of The Sea: Transcriptome response of Skeletonema marinoi to long-term dormancy.</title>
        <authorList>
            <person name="Pinder M.I.M."/>
            <person name="Kourtchenko O."/>
            <person name="Robertson E.K."/>
            <person name="Larsson T."/>
            <person name="Maumus F."/>
            <person name="Osuna-Cruz C.M."/>
            <person name="Vancaester E."/>
            <person name="Stenow R."/>
            <person name="Vandepoele K."/>
            <person name="Ploug H."/>
            <person name="Bruchert V."/>
            <person name="Godhe A."/>
            <person name="Topel M."/>
        </authorList>
    </citation>
    <scope>NUCLEOTIDE SEQUENCE</scope>
    <source>
        <strain evidence="3">R05AC</strain>
    </source>
</reference>
<keyword evidence="2" id="KW-0812">Transmembrane</keyword>
<keyword evidence="2" id="KW-0472">Membrane</keyword>
<evidence type="ECO:0000313" key="4">
    <source>
        <dbReference type="Proteomes" id="UP001224775"/>
    </source>
</evidence>
<gene>
    <name evidence="3" type="ORF">QTG54_000142</name>
</gene>
<dbReference type="Proteomes" id="UP001224775">
    <property type="component" value="Unassembled WGS sequence"/>
</dbReference>
<evidence type="ECO:0000256" key="1">
    <source>
        <dbReference type="SAM" id="MobiDB-lite"/>
    </source>
</evidence>
<dbReference type="AlphaFoldDB" id="A0AAD8YLI0"/>
<feature type="compositionally biased region" description="Polar residues" evidence="1">
    <location>
        <begin position="55"/>
        <end position="68"/>
    </location>
</feature>